<dbReference type="AlphaFoldDB" id="A0AAW3LSR3"/>
<sequence length="98" mass="10770">MITADDIDVAKALWKEARIAHALSISGLGLLKQNASAIINSIIALDLTQAIAVNEYEKYIAAHQETVRSTLEAMSLRENEYAKLQAAYKVQNQQSTPI</sequence>
<name>A0AAW3LSR3_PSESS</name>
<reference evidence="1 2" key="1">
    <citation type="submission" date="2015-09" db="EMBL/GenBank/DDBJ databases">
        <title>Genome sequence of ICMP 19499.</title>
        <authorList>
            <person name="Visnovsky S.B."/>
            <person name="Lu A."/>
            <person name="Panda P."/>
            <person name="Pitman A.R."/>
        </authorList>
    </citation>
    <scope>NUCLEOTIDE SEQUENCE [LARGE SCALE GENOMIC DNA]</scope>
    <source>
        <strain evidence="1 2">ICMP 19499</strain>
    </source>
</reference>
<dbReference type="Proteomes" id="UP000054513">
    <property type="component" value="Unassembled WGS sequence"/>
</dbReference>
<proteinExistence type="predicted"/>
<dbReference type="RefSeq" id="WP_058402936.1">
    <property type="nucleotide sequence ID" value="NZ_LKCI01000092.1"/>
</dbReference>
<evidence type="ECO:0000313" key="2">
    <source>
        <dbReference type="Proteomes" id="UP000054513"/>
    </source>
</evidence>
<protein>
    <submittedName>
        <fullName evidence="1">Uncharacterized protein</fullName>
    </submittedName>
</protein>
<accession>A0AAW3LSR3</accession>
<organism evidence="1 2">
    <name type="scientific">Pseudomonas savastanoi</name>
    <name type="common">Pseudomonas syringae pv. savastanoi</name>
    <dbReference type="NCBI Taxonomy" id="29438"/>
    <lineage>
        <taxon>Bacteria</taxon>
        <taxon>Pseudomonadati</taxon>
        <taxon>Pseudomonadota</taxon>
        <taxon>Gammaproteobacteria</taxon>
        <taxon>Pseudomonadales</taxon>
        <taxon>Pseudomonadaceae</taxon>
        <taxon>Pseudomonas</taxon>
    </lineage>
</organism>
<gene>
    <name evidence="1" type="ORF">AO287_21270</name>
</gene>
<evidence type="ECO:0000313" key="1">
    <source>
        <dbReference type="EMBL" id="KTC57310.1"/>
    </source>
</evidence>
<dbReference type="EMBL" id="LKCI01000092">
    <property type="protein sequence ID" value="KTC57310.1"/>
    <property type="molecule type" value="Genomic_DNA"/>
</dbReference>
<comment type="caution">
    <text evidence="1">The sequence shown here is derived from an EMBL/GenBank/DDBJ whole genome shotgun (WGS) entry which is preliminary data.</text>
</comment>